<evidence type="ECO:0000256" key="2">
    <source>
        <dbReference type="SAM" id="SignalP"/>
    </source>
</evidence>
<dbReference type="OrthoDB" id="9810918at2"/>
<feature type="chain" id="PRO_5016927795" evidence="2">
    <location>
        <begin position="20"/>
        <end position="263"/>
    </location>
</feature>
<keyword evidence="5" id="KW-1185">Reference proteome</keyword>
<keyword evidence="1" id="KW-0472">Membrane</keyword>
<comment type="caution">
    <text evidence="4">The sequence shown here is derived from an EMBL/GenBank/DDBJ whole genome shotgun (WGS) entry which is preliminary data.</text>
</comment>
<accession>A0A369QMK6</accession>
<feature type="signal peptide" evidence="2">
    <location>
        <begin position="1"/>
        <end position="19"/>
    </location>
</feature>
<keyword evidence="1" id="KW-0812">Transmembrane</keyword>
<keyword evidence="2" id="KW-0732">Signal</keyword>
<gene>
    <name evidence="4" type="ORF">AHMF7616_04605</name>
</gene>
<evidence type="ECO:0000256" key="1">
    <source>
        <dbReference type="SAM" id="Phobius"/>
    </source>
</evidence>
<evidence type="ECO:0000259" key="3">
    <source>
        <dbReference type="Pfam" id="PF04536"/>
    </source>
</evidence>
<organism evidence="4 5">
    <name type="scientific">Adhaeribacter pallidiroseus</name>
    <dbReference type="NCBI Taxonomy" id="2072847"/>
    <lineage>
        <taxon>Bacteria</taxon>
        <taxon>Pseudomonadati</taxon>
        <taxon>Bacteroidota</taxon>
        <taxon>Cytophagia</taxon>
        <taxon>Cytophagales</taxon>
        <taxon>Hymenobacteraceae</taxon>
        <taxon>Adhaeribacter</taxon>
    </lineage>
</organism>
<evidence type="ECO:0000313" key="5">
    <source>
        <dbReference type="Proteomes" id="UP000253919"/>
    </source>
</evidence>
<dbReference type="Pfam" id="PF04536">
    <property type="entry name" value="TPM_phosphatase"/>
    <property type="match status" value="1"/>
</dbReference>
<evidence type="ECO:0000313" key="4">
    <source>
        <dbReference type="EMBL" id="RDC65974.1"/>
    </source>
</evidence>
<proteinExistence type="predicted"/>
<dbReference type="PANTHER" id="PTHR30373">
    <property type="entry name" value="UPF0603 PROTEIN YGCG"/>
    <property type="match status" value="1"/>
</dbReference>
<feature type="domain" description="TPM" evidence="3">
    <location>
        <begin position="35"/>
        <end position="158"/>
    </location>
</feature>
<keyword evidence="1" id="KW-1133">Transmembrane helix</keyword>
<sequence length="263" mass="27638">MKKYFFLLLYLLSFHLAWSQDNAGIPPRPDPPKLVNDLAGILSPEEVQALEQKLENYNDSTSTQVTIVNVKSIGPYEIADYAVKLAINWGIGQKGKNNGLLILTSVDDRKVNITTGYGMEALLPDALAKRITEYTLKPNYKAGNYYQGLDEATNLIIDIFSGQYKADPRDTGDGGSNVTFWLIIGALVLVILFSLRRRGGGGGGGGMRTLGGGFFPPVIFGDFSSGRGPFGGGFGGGGFGGGGGGFGGFGGGSFGGGGASSDW</sequence>
<dbReference type="InterPro" id="IPR007621">
    <property type="entry name" value="TPM_dom"/>
</dbReference>
<feature type="transmembrane region" description="Helical" evidence="1">
    <location>
        <begin position="178"/>
        <end position="195"/>
    </location>
</feature>
<dbReference type="Proteomes" id="UP000253919">
    <property type="component" value="Unassembled WGS sequence"/>
</dbReference>
<reference evidence="4 5" key="1">
    <citation type="submission" date="2018-04" db="EMBL/GenBank/DDBJ databases">
        <title>Adhaeribacter sp. HMF7616 genome sequencing and assembly.</title>
        <authorList>
            <person name="Kang H."/>
            <person name="Kang J."/>
            <person name="Cha I."/>
            <person name="Kim H."/>
            <person name="Joh K."/>
        </authorList>
    </citation>
    <scope>NUCLEOTIDE SEQUENCE [LARGE SCALE GENOMIC DNA]</scope>
    <source>
        <strain evidence="4 5">HMF7616</strain>
    </source>
</reference>
<dbReference type="RefSeq" id="WP_115374902.1">
    <property type="nucleotide sequence ID" value="NZ_QASA01000001.1"/>
</dbReference>
<dbReference type="PANTHER" id="PTHR30373:SF2">
    <property type="entry name" value="UPF0603 PROTEIN YGCG"/>
    <property type="match status" value="1"/>
</dbReference>
<dbReference type="EMBL" id="QASA01000001">
    <property type="protein sequence ID" value="RDC65974.1"/>
    <property type="molecule type" value="Genomic_DNA"/>
</dbReference>
<name>A0A369QMK6_9BACT</name>
<dbReference type="Gene3D" id="3.10.310.50">
    <property type="match status" value="1"/>
</dbReference>
<protein>
    <submittedName>
        <fullName evidence="4">UPF0603 protein YgcG</fullName>
    </submittedName>
</protein>
<dbReference type="AlphaFoldDB" id="A0A369QMK6"/>